<dbReference type="PROSITE" id="PS01124">
    <property type="entry name" value="HTH_ARAC_FAMILY_2"/>
    <property type="match status" value="1"/>
</dbReference>
<dbReference type="PANTHER" id="PTHR46796:SF12">
    <property type="entry name" value="HTH-TYPE DNA-BINDING TRANSCRIPTIONAL ACTIVATOR EUTR"/>
    <property type="match status" value="1"/>
</dbReference>
<feature type="domain" description="HTH araC/xylS-type" evidence="4">
    <location>
        <begin position="224"/>
        <end position="324"/>
    </location>
</feature>
<dbReference type="Pfam" id="PF14525">
    <property type="entry name" value="AraC_binding_2"/>
    <property type="match status" value="1"/>
</dbReference>
<evidence type="ECO:0000256" key="1">
    <source>
        <dbReference type="ARBA" id="ARBA00023015"/>
    </source>
</evidence>
<keyword evidence="6" id="KW-1185">Reference proteome</keyword>
<protein>
    <submittedName>
        <fullName evidence="5">AraC family transcriptional regulator</fullName>
    </submittedName>
</protein>
<evidence type="ECO:0000313" key="6">
    <source>
        <dbReference type="Proteomes" id="UP001500301"/>
    </source>
</evidence>
<proteinExistence type="predicted"/>
<accession>A0ABP6UWL1</accession>
<dbReference type="InterPro" id="IPR018060">
    <property type="entry name" value="HTH_AraC"/>
</dbReference>
<sequence length="327" mass="36393">MAVVAGRLDIPVLRAEDVDGAHEHISTVYIPHRLVPLDGPGLGFKMAYFQTPRLTFGHVTYGAEIDLLCPEMESYFHLNLTLAGHTRVAQGGRRGITSGRHTGAVFNPEDDYRVHWSHDAVQYALKLPARALHDQLAVLLGRPGDPLVFDLTFDLGAEQGRSLIAAVNHLRLRYGTMSAHGTQSRAVISQLESYVLTQVLLATRHNHSDDLADQPVGAGRQHVRRAAQLIEERAGEPWTVETLASAVFVGARALQVGFRKDLGVTPMEYLREVRLLRARDDLLSSPASVQVSDIATRWGFFHLGRFSQLFRERFGVLPSECLRRRLD</sequence>
<name>A0ABP6UWL1_9ACTN</name>
<comment type="caution">
    <text evidence="5">The sequence shown here is derived from an EMBL/GenBank/DDBJ whole genome shotgun (WGS) entry which is preliminary data.</text>
</comment>
<dbReference type="InterPro" id="IPR050204">
    <property type="entry name" value="AraC_XylS_family_regulators"/>
</dbReference>
<organism evidence="5 6">
    <name type="scientific">Nocardioides daeguensis</name>
    <dbReference type="NCBI Taxonomy" id="908359"/>
    <lineage>
        <taxon>Bacteria</taxon>
        <taxon>Bacillati</taxon>
        <taxon>Actinomycetota</taxon>
        <taxon>Actinomycetes</taxon>
        <taxon>Propionibacteriales</taxon>
        <taxon>Nocardioidaceae</taxon>
        <taxon>Nocardioides</taxon>
    </lineage>
</organism>
<dbReference type="InterPro" id="IPR035418">
    <property type="entry name" value="AraC-bd_2"/>
</dbReference>
<dbReference type="InterPro" id="IPR018062">
    <property type="entry name" value="HTH_AraC-typ_CS"/>
</dbReference>
<dbReference type="Pfam" id="PF12833">
    <property type="entry name" value="HTH_18"/>
    <property type="match status" value="1"/>
</dbReference>
<gene>
    <name evidence="5" type="ORF">GCM10022263_10510</name>
</gene>
<keyword evidence="1" id="KW-0805">Transcription regulation</keyword>
<dbReference type="SMART" id="SM00342">
    <property type="entry name" value="HTH_ARAC"/>
    <property type="match status" value="1"/>
</dbReference>
<evidence type="ECO:0000313" key="5">
    <source>
        <dbReference type="EMBL" id="GAA3524018.1"/>
    </source>
</evidence>
<keyword evidence="3" id="KW-0804">Transcription</keyword>
<dbReference type="RefSeq" id="WP_218235534.1">
    <property type="nucleotide sequence ID" value="NZ_BAABBB010000006.1"/>
</dbReference>
<dbReference type="EMBL" id="BAABBB010000006">
    <property type="protein sequence ID" value="GAA3524018.1"/>
    <property type="molecule type" value="Genomic_DNA"/>
</dbReference>
<dbReference type="PANTHER" id="PTHR46796">
    <property type="entry name" value="HTH-TYPE TRANSCRIPTIONAL ACTIVATOR RHAS-RELATED"/>
    <property type="match status" value="1"/>
</dbReference>
<dbReference type="Proteomes" id="UP001500301">
    <property type="component" value="Unassembled WGS sequence"/>
</dbReference>
<reference evidence="6" key="1">
    <citation type="journal article" date="2019" name="Int. J. Syst. Evol. Microbiol.">
        <title>The Global Catalogue of Microorganisms (GCM) 10K type strain sequencing project: providing services to taxonomists for standard genome sequencing and annotation.</title>
        <authorList>
            <consortium name="The Broad Institute Genomics Platform"/>
            <consortium name="The Broad Institute Genome Sequencing Center for Infectious Disease"/>
            <person name="Wu L."/>
            <person name="Ma J."/>
        </authorList>
    </citation>
    <scope>NUCLEOTIDE SEQUENCE [LARGE SCALE GENOMIC DNA]</scope>
    <source>
        <strain evidence="6">JCM 17460</strain>
    </source>
</reference>
<dbReference type="PROSITE" id="PS00041">
    <property type="entry name" value="HTH_ARAC_FAMILY_1"/>
    <property type="match status" value="1"/>
</dbReference>
<evidence type="ECO:0000256" key="2">
    <source>
        <dbReference type="ARBA" id="ARBA00023125"/>
    </source>
</evidence>
<evidence type="ECO:0000256" key="3">
    <source>
        <dbReference type="ARBA" id="ARBA00023163"/>
    </source>
</evidence>
<evidence type="ECO:0000259" key="4">
    <source>
        <dbReference type="PROSITE" id="PS01124"/>
    </source>
</evidence>
<keyword evidence="2" id="KW-0238">DNA-binding</keyword>